<proteinExistence type="predicted"/>
<dbReference type="PANTHER" id="PTHR19303">
    <property type="entry name" value="TRANSPOSON"/>
    <property type="match status" value="1"/>
</dbReference>
<feature type="domain" description="DDE-1" evidence="2">
    <location>
        <begin position="170"/>
        <end position="294"/>
    </location>
</feature>
<evidence type="ECO:0000256" key="1">
    <source>
        <dbReference type="SAM" id="MobiDB-lite"/>
    </source>
</evidence>
<gene>
    <name evidence="3" type="ORF">NQ314_013646</name>
</gene>
<sequence length="463" mass="51851">MRNYKRISERKPITEAILCEAREHIDNGVSVRQAAKAVGFHEATLRERLKEGRGSENLGRFSAALHPFKPGNQLAGRDFTRGFMRRNRLSLRTPWKTSIARTMGFNRIQLAQYFDNLENVLQKYKFLPNRIYNVDESGFQTVLNKLPKHVAPTGKKDVAKAVAAEQGQTVTAVCCMNATGHHVPPYFLFARKRMNLLLIKDGPTGCDMAVTDTGYMNTPTFIKYLEHFKKHTNPTEQNPVLLILDNHVSHTNLQSMIFAKSNHIHLLSLPPHSSHKTQPLVRVFFRPLKAYYESVADSWTTSNPGQVLSIYHVAGLFGTAFATVDIANEGFRATGIYPLNKNIFADVDFLPAEVTEQDLDTDISDEDRVFVHFEGEVTQEYPLDPSPQQQSTSDAAATRTEPSSEPVLSTCLLPGSSNVAALPQPLECPNDPKQHEASPSDIIPFSKIKKNRKRTGRSLKPLS</sequence>
<dbReference type="InterPro" id="IPR004875">
    <property type="entry name" value="DDE_SF_endonuclease_dom"/>
</dbReference>
<dbReference type="AlphaFoldDB" id="A0AAV8X6F8"/>
<evidence type="ECO:0000313" key="3">
    <source>
        <dbReference type="EMBL" id="KAJ8934011.1"/>
    </source>
</evidence>
<protein>
    <recommendedName>
        <fullName evidence="2">DDE-1 domain-containing protein</fullName>
    </recommendedName>
</protein>
<dbReference type="Proteomes" id="UP001162156">
    <property type="component" value="Unassembled WGS sequence"/>
</dbReference>
<feature type="compositionally biased region" description="Basic residues" evidence="1">
    <location>
        <begin position="447"/>
        <end position="457"/>
    </location>
</feature>
<dbReference type="PANTHER" id="PTHR19303:SF74">
    <property type="entry name" value="POGO TRANSPOSABLE ELEMENT WITH KRAB DOMAIN"/>
    <property type="match status" value="1"/>
</dbReference>
<dbReference type="Gene3D" id="3.30.420.10">
    <property type="entry name" value="Ribonuclease H-like superfamily/Ribonuclease H"/>
    <property type="match status" value="1"/>
</dbReference>
<dbReference type="GO" id="GO:0005634">
    <property type="term" value="C:nucleus"/>
    <property type="evidence" value="ECO:0007669"/>
    <property type="project" value="TreeGrafter"/>
</dbReference>
<dbReference type="GO" id="GO:0003677">
    <property type="term" value="F:DNA binding"/>
    <property type="evidence" value="ECO:0007669"/>
    <property type="project" value="TreeGrafter"/>
</dbReference>
<evidence type="ECO:0000259" key="2">
    <source>
        <dbReference type="Pfam" id="PF03184"/>
    </source>
</evidence>
<organism evidence="3 4">
    <name type="scientific">Rhamnusium bicolor</name>
    <dbReference type="NCBI Taxonomy" id="1586634"/>
    <lineage>
        <taxon>Eukaryota</taxon>
        <taxon>Metazoa</taxon>
        <taxon>Ecdysozoa</taxon>
        <taxon>Arthropoda</taxon>
        <taxon>Hexapoda</taxon>
        <taxon>Insecta</taxon>
        <taxon>Pterygota</taxon>
        <taxon>Neoptera</taxon>
        <taxon>Endopterygota</taxon>
        <taxon>Coleoptera</taxon>
        <taxon>Polyphaga</taxon>
        <taxon>Cucujiformia</taxon>
        <taxon>Chrysomeloidea</taxon>
        <taxon>Cerambycidae</taxon>
        <taxon>Lepturinae</taxon>
        <taxon>Rhagiini</taxon>
        <taxon>Rhamnusium</taxon>
    </lineage>
</organism>
<feature type="compositionally biased region" description="Polar residues" evidence="1">
    <location>
        <begin position="386"/>
        <end position="407"/>
    </location>
</feature>
<reference evidence="3" key="1">
    <citation type="journal article" date="2023" name="Insect Mol. Biol.">
        <title>Genome sequencing provides insights into the evolution of gene families encoding plant cell wall-degrading enzymes in longhorned beetles.</title>
        <authorList>
            <person name="Shin N.R."/>
            <person name="Okamura Y."/>
            <person name="Kirsch R."/>
            <person name="Pauchet Y."/>
        </authorList>
    </citation>
    <scope>NUCLEOTIDE SEQUENCE</scope>
    <source>
        <strain evidence="3">RBIC_L_NR</strain>
    </source>
</reference>
<dbReference type="Pfam" id="PF03184">
    <property type="entry name" value="DDE_1"/>
    <property type="match status" value="1"/>
</dbReference>
<evidence type="ECO:0000313" key="4">
    <source>
        <dbReference type="Proteomes" id="UP001162156"/>
    </source>
</evidence>
<name>A0AAV8X6F8_9CUCU</name>
<feature type="region of interest" description="Disordered" evidence="1">
    <location>
        <begin position="379"/>
        <end position="410"/>
    </location>
</feature>
<comment type="caution">
    <text evidence="3">The sequence shown here is derived from an EMBL/GenBank/DDBJ whole genome shotgun (WGS) entry which is preliminary data.</text>
</comment>
<feature type="region of interest" description="Disordered" evidence="1">
    <location>
        <begin position="422"/>
        <end position="463"/>
    </location>
</feature>
<dbReference type="EMBL" id="JANEYF010003796">
    <property type="protein sequence ID" value="KAJ8934011.1"/>
    <property type="molecule type" value="Genomic_DNA"/>
</dbReference>
<dbReference type="InterPro" id="IPR036397">
    <property type="entry name" value="RNaseH_sf"/>
</dbReference>
<dbReference type="InterPro" id="IPR050863">
    <property type="entry name" value="CenT-Element_Derived"/>
</dbReference>
<accession>A0AAV8X6F8</accession>
<keyword evidence="4" id="KW-1185">Reference proteome</keyword>